<dbReference type="PANTHER" id="PTHR42754:SF1">
    <property type="entry name" value="LIPOPROTEIN"/>
    <property type="match status" value="1"/>
</dbReference>
<dbReference type="NCBIfam" id="TIGR02608">
    <property type="entry name" value="delta_60_rpt"/>
    <property type="match status" value="7"/>
</dbReference>
<dbReference type="InterPro" id="IPR026444">
    <property type="entry name" value="Secre_tail"/>
</dbReference>
<dbReference type="SUPFAM" id="SSF82171">
    <property type="entry name" value="DPP6 N-terminal domain-like"/>
    <property type="match status" value="1"/>
</dbReference>
<dbReference type="AlphaFoldDB" id="A0A9D7S7L3"/>
<evidence type="ECO:0000313" key="3">
    <source>
        <dbReference type="Proteomes" id="UP000808349"/>
    </source>
</evidence>
<dbReference type="SUPFAM" id="SSF75011">
    <property type="entry name" value="3-carboxy-cis,cis-mucoante lactonizing enzyme"/>
    <property type="match status" value="1"/>
</dbReference>
<dbReference type="InterPro" id="IPR013431">
    <property type="entry name" value="Delta_60_rpt"/>
</dbReference>
<dbReference type="Pfam" id="PF17164">
    <property type="entry name" value="DUF5122"/>
    <property type="match status" value="6"/>
</dbReference>
<dbReference type="NCBIfam" id="TIGR04183">
    <property type="entry name" value="Por_Secre_tail"/>
    <property type="match status" value="1"/>
</dbReference>
<dbReference type="Gene3D" id="2.80.10.50">
    <property type="match status" value="3"/>
</dbReference>
<protein>
    <submittedName>
        <fullName evidence="2">T9SS type A sorting domain-containing protein</fullName>
    </submittedName>
</protein>
<feature type="domain" description="Secretion system C-terminal sorting" evidence="1">
    <location>
        <begin position="447"/>
        <end position="523"/>
    </location>
</feature>
<reference evidence="2 3" key="1">
    <citation type="submission" date="2020-10" db="EMBL/GenBank/DDBJ databases">
        <title>Connecting structure to function with the recovery of over 1000 high-quality activated sludge metagenome-assembled genomes encoding full-length rRNA genes using long-read sequencing.</title>
        <authorList>
            <person name="Singleton C.M."/>
            <person name="Petriglieri F."/>
            <person name="Kristensen J.M."/>
            <person name="Kirkegaard R.H."/>
            <person name="Michaelsen T.Y."/>
            <person name="Andersen M.H."/>
            <person name="Karst S.M."/>
            <person name="Dueholm M.S."/>
            <person name="Nielsen P.H."/>
            <person name="Albertsen M."/>
        </authorList>
    </citation>
    <scope>NUCLEOTIDE SEQUENCE [LARGE SCALE GENOMIC DNA]</scope>
    <source>
        <strain evidence="2">Ribe_18-Q3-R11-54_BAT3C.373</strain>
    </source>
</reference>
<name>A0A9D7S7L3_9BACT</name>
<evidence type="ECO:0000259" key="1">
    <source>
        <dbReference type="Pfam" id="PF18962"/>
    </source>
</evidence>
<sequence>MKPQITIITKMLILAVCFALFNTLYSQSVSLDLSFDNDGKVVTAVGNYDNYGYSIAIQSDGKILVVGYSNNGSNEDFTLIRYNTNGSLDSSFNSNGIVITDFGFDDYGRSISLQSDGKIVVAGYSNNGSNYDFALLRYNTNGSLDSSFDADGKVITSFGTSNDYGNSLTIQSDGKIVVAGESRNESYSDFALVRYNTNGSLDSSFDSDGKVTTIVNGSALNGAYSVVIQSDGKIVAAGYSGHKQNGTDFRFALVRYNINGSLDNSFDKDGKVTTDIGTFGDLAYSIVIQSDGKIVAAGYSGNGSNLDFALVRFNTNGSLDNNFGTDGKVTTAVGNSKDVAHSIVIQSDNKIIAAGQSNHSFALMRYNTDGSLDNIFDTDGKVFTDIGNGDDGAFSIAIQNDGKIVAAGFSNNGPVHYYPTHIAVVRYNNTNSVSINETAGYSKEMFVFPNPFSTYATLQTSNILKNPRLTFYNLYGQSVKQITSLTIKFGNTISFNRDNLPTGTYFIQLIDDNQIISTNKLVITD</sequence>
<proteinExistence type="predicted"/>
<gene>
    <name evidence="2" type="ORF">IPO85_03930</name>
</gene>
<accession>A0A9D7S7L3</accession>
<dbReference type="Proteomes" id="UP000808349">
    <property type="component" value="Unassembled WGS sequence"/>
</dbReference>
<comment type="caution">
    <text evidence="2">The sequence shown here is derived from an EMBL/GenBank/DDBJ whole genome shotgun (WGS) entry which is preliminary data.</text>
</comment>
<dbReference type="Pfam" id="PF18962">
    <property type="entry name" value="Por_Secre_tail"/>
    <property type="match status" value="1"/>
</dbReference>
<organism evidence="2 3">
    <name type="scientific">Candidatus Defluviibacterium haderslevense</name>
    <dbReference type="NCBI Taxonomy" id="2981993"/>
    <lineage>
        <taxon>Bacteria</taxon>
        <taxon>Pseudomonadati</taxon>
        <taxon>Bacteroidota</taxon>
        <taxon>Saprospiria</taxon>
        <taxon>Saprospirales</taxon>
        <taxon>Saprospiraceae</taxon>
        <taxon>Candidatus Defluviibacterium</taxon>
    </lineage>
</organism>
<dbReference type="PANTHER" id="PTHR42754">
    <property type="entry name" value="ENDOGLUCANASE"/>
    <property type="match status" value="1"/>
</dbReference>
<dbReference type="EMBL" id="JADKFW010000004">
    <property type="protein sequence ID" value="MBK9716660.1"/>
    <property type="molecule type" value="Genomic_DNA"/>
</dbReference>
<evidence type="ECO:0000313" key="2">
    <source>
        <dbReference type="EMBL" id="MBK9716660.1"/>
    </source>
</evidence>